<organism evidence="1 2">
    <name type="scientific">endosymbiont of Ridgeia piscesae</name>
    <dbReference type="NCBI Taxonomy" id="54398"/>
    <lineage>
        <taxon>Bacteria</taxon>
        <taxon>Pseudomonadati</taxon>
        <taxon>Pseudomonadota</taxon>
        <taxon>Gammaproteobacteria</taxon>
        <taxon>sulfur-oxidizing symbionts</taxon>
    </lineage>
</organism>
<evidence type="ECO:0000313" key="1">
    <source>
        <dbReference type="EMBL" id="KRT58400.1"/>
    </source>
</evidence>
<sequence length="73" mass="8456">LQIPQEQVHNSVHQVVALLNRDWKNNEAVREEILDRFNVVEASSSVLIAAMSELMDEKRRLETNRNDSDIKLV</sequence>
<gene>
    <name evidence="1" type="ORF">Ga0076813_13461</name>
</gene>
<dbReference type="AlphaFoldDB" id="A0A0T5Z6D0"/>
<feature type="non-terminal residue" evidence="1">
    <location>
        <position position="1"/>
    </location>
</feature>
<proteinExistence type="predicted"/>
<reference evidence="1 2" key="1">
    <citation type="submission" date="2015-11" db="EMBL/GenBank/DDBJ databases">
        <title>The genome of Candidatus Endoriftia persephone in Ridgeia piscesae and population structure of the North Eastern Pacific vestimentiferan symbionts.</title>
        <authorList>
            <person name="Perez M."/>
            <person name="Juniper K.S."/>
        </authorList>
    </citation>
    <scope>NUCLEOTIDE SEQUENCE [LARGE SCALE GENOMIC DNA]</scope>
    <source>
        <strain evidence="1">Ind10</strain>
    </source>
</reference>
<protein>
    <submittedName>
        <fullName evidence="1">Uncharacterized protein</fullName>
    </submittedName>
</protein>
<name>A0A0T5Z6D0_9GAMM</name>
<evidence type="ECO:0000313" key="2">
    <source>
        <dbReference type="Proteomes" id="UP000051276"/>
    </source>
</evidence>
<dbReference type="Proteomes" id="UP000051276">
    <property type="component" value="Unassembled WGS sequence"/>
</dbReference>
<accession>A0A0T5Z6D0</accession>
<comment type="caution">
    <text evidence="1">The sequence shown here is derived from an EMBL/GenBank/DDBJ whole genome shotgun (WGS) entry which is preliminary data.</text>
</comment>
<dbReference type="EMBL" id="LMXI01000348">
    <property type="protein sequence ID" value="KRT58400.1"/>
    <property type="molecule type" value="Genomic_DNA"/>
</dbReference>